<proteinExistence type="predicted"/>
<dbReference type="AlphaFoldDB" id="A0A5C3NRE8"/>
<evidence type="ECO:0008006" key="3">
    <source>
        <dbReference type="Google" id="ProtNLM"/>
    </source>
</evidence>
<name>A0A5C3NRE8_9APHY</name>
<sequence>MLLAKAAWDAVSAETIQNCWKKAFQLDSAATLHITITEPPKDWQILLDFASGKIESMQQAESKLQKLLGTRYNPSDWKAAFDAIFVAEDDQAAAIAGVERLHSAVLNQNQHTSVGTQDVPQLAAIKVELMEQVRGTRPTLNDLLNPAAEIEVSELLYRFPGGDKNIIEEVCKQGQSQAEDVIELSDDEEESVLPEITYSQGMDLCAQLERLCSQYSDAPGVNTLSLQTQVRRLQAHLRLEDGKRQKQTTLDSFWSHAVAPM</sequence>
<organism evidence="1 2">
    <name type="scientific">Polyporus arcularius HHB13444</name>
    <dbReference type="NCBI Taxonomy" id="1314778"/>
    <lineage>
        <taxon>Eukaryota</taxon>
        <taxon>Fungi</taxon>
        <taxon>Dikarya</taxon>
        <taxon>Basidiomycota</taxon>
        <taxon>Agaricomycotina</taxon>
        <taxon>Agaricomycetes</taxon>
        <taxon>Polyporales</taxon>
        <taxon>Polyporaceae</taxon>
        <taxon>Polyporus</taxon>
    </lineage>
</organism>
<dbReference type="EMBL" id="ML212074">
    <property type="protein sequence ID" value="TFK79329.1"/>
    <property type="molecule type" value="Genomic_DNA"/>
</dbReference>
<keyword evidence="2" id="KW-1185">Reference proteome</keyword>
<reference evidence="1 2" key="1">
    <citation type="journal article" date="2019" name="Nat. Ecol. Evol.">
        <title>Megaphylogeny resolves global patterns of mushroom evolution.</title>
        <authorList>
            <person name="Varga T."/>
            <person name="Krizsan K."/>
            <person name="Foldi C."/>
            <person name="Dima B."/>
            <person name="Sanchez-Garcia M."/>
            <person name="Sanchez-Ramirez S."/>
            <person name="Szollosi G.J."/>
            <person name="Szarkandi J.G."/>
            <person name="Papp V."/>
            <person name="Albert L."/>
            <person name="Andreopoulos W."/>
            <person name="Angelini C."/>
            <person name="Antonin V."/>
            <person name="Barry K.W."/>
            <person name="Bougher N.L."/>
            <person name="Buchanan P."/>
            <person name="Buyck B."/>
            <person name="Bense V."/>
            <person name="Catcheside P."/>
            <person name="Chovatia M."/>
            <person name="Cooper J."/>
            <person name="Damon W."/>
            <person name="Desjardin D."/>
            <person name="Finy P."/>
            <person name="Geml J."/>
            <person name="Haridas S."/>
            <person name="Hughes K."/>
            <person name="Justo A."/>
            <person name="Karasinski D."/>
            <person name="Kautmanova I."/>
            <person name="Kiss B."/>
            <person name="Kocsube S."/>
            <person name="Kotiranta H."/>
            <person name="LaButti K.M."/>
            <person name="Lechner B.E."/>
            <person name="Liimatainen K."/>
            <person name="Lipzen A."/>
            <person name="Lukacs Z."/>
            <person name="Mihaltcheva S."/>
            <person name="Morgado L.N."/>
            <person name="Niskanen T."/>
            <person name="Noordeloos M.E."/>
            <person name="Ohm R.A."/>
            <person name="Ortiz-Santana B."/>
            <person name="Ovrebo C."/>
            <person name="Racz N."/>
            <person name="Riley R."/>
            <person name="Savchenko A."/>
            <person name="Shiryaev A."/>
            <person name="Soop K."/>
            <person name="Spirin V."/>
            <person name="Szebenyi C."/>
            <person name="Tomsovsky M."/>
            <person name="Tulloss R.E."/>
            <person name="Uehling J."/>
            <person name="Grigoriev I.V."/>
            <person name="Vagvolgyi C."/>
            <person name="Papp T."/>
            <person name="Martin F.M."/>
            <person name="Miettinen O."/>
            <person name="Hibbett D.S."/>
            <person name="Nagy L.G."/>
        </authorList>
    </citation>
    <scope>NUCLEOTIDE SEQUENCE [LARGE SCALE GENOMIC DNA]</scope>
    <source>
        <strain evidence="1 2">HHB13444</strain>
    </source>
</reference>
<evidence type="ECO:0000313" key="1">
    <source>
        <dbReference type="EMBL" id="TFK79329.1"/>
    </source>
</evidence>
<protein>
    <recommendedName>
        <fullName evidence="3">DDE-1 domain-containing protein</fullName>
    </recommendedName>
</protein>
<dbReference type="InParanoid" id="A0A5C3NRE8"/>
<gene>
    <name evidence="1" type="ORF">K466DRAFT_570303</name>
</gene>
<evidence type="ECO:0000313" key="2">
    <source>
        <dbReference type="Proteomes" id="UP000308197"/>
    </source>
</evidence>
<accession>A0A5C3NRE8</accession>
<dbReference type="Proteomes" id="UP000308197">
    <property type="component" value="Unassembled WGS sequence"/>
</dbReference>